<reference evidence="2 3" key="1">
    <citation type="submission" date="2019-06" db="EMBL/GenBank/DDBJ databases">
        <title>Genome sequence of Janthinobacterium lividum UCD_MED1.</title>
        <authorList>
            <person name="De Leon M.E."/>
            <person name="Jospin G."/>
        </authorList>
    </citation>
    <scope>NUCLEOTIDE SEQUENCE [LARGE SCALE GENOMIC DNA]</scope>
    <source>
        <strain evidence="2 3">UCD_MED1</strain>
    </source>
</reference>
<accession>A0A377RJL8</accession>
<evidence type="ECO:0000313" key="2">
    <source>
        <dbReference type="EMBL" id="TNC76064.1"/>
    </source>
</evidence>
<feature type="signal peptide" evidence="1">
    <location>
        <begin position="1"/>
        <end position="27"/>
    </location>
</feature>
<dbReference type="AlphaFoldDB" id="A0A377RJL8"/>
<gene>
    <name evidence="2" type="ORF">FHI69_17700</name>
</gene>
<dbReference type="EMBL" id="VDGE01000006">
    <property type="protein sequence ID" value="TNC76064.1"/>
    <property type="molecule type" value="Genomic_DNA"/>
</dbReference>
<dbReference type="Proteomes" id="UP000305681">
    <property type="component" value="Unassembled WGS sequence"/>
</dbReference>
<feature type="chain" id="PRO_5044074658" description="DUF3551 domain-containing protein" evidence="1">
    <location>
        <begin position="28"/>
        <end position="64"/>
    </location>
</feature>
<dbReference type="RefSeq" id="WP_139091458.1">
    <property type="nucleotide sequence ID" value="NZ_VDGE01000006.1"/>
</dbReference>
<sequence length="64" mass="6677">MINVKKAVFVFCAAVGFAGAISSAAYALPTRETCEEAYTACVVDGDANSCTLVNRLCGVYGIHL</sequence>
<keyword evidence="1" id="KW-0732">Signal</keyword>
<protein>
    <recommendedName>
        <fullName evidence="4">DUF3551 domain-containing protein</fullName>
    </recommendedName>
</protein>
<evidence type="ECO:0000313" key="3">
    <source>
        <dbReference type="Proteomes" id="UP000305681"/>
    </source>
</evidence>
<evidence type="ECO:0000256" key="1">
    <source>
        <dbReference type="SAM" id="SignalP"/>
    </source>
</evidence>
<name>A0A377RJL8_9BURK</name>
<organism evidence="2 3">
    <name type="scientific">Janthinobacterium lividum</name>
    <dbReference type="NCBI Taxonomy" id="29581"/>
    <lineage>
        <taxon>Bacteria</taxon>
        <taxon>Pseudomonadati</taxon>
        <taxon>Pseudomonadota</taxon>
        <taxon>Betaproteobacteria</taxon>
        <taxon>Burkholderiales</taxon>
        <taxon>Oxalobacteraceae</taxon>
        <taxon>Janthinobacterium</taxon>
    </lineage>
</organism>
<evidence type="ECO:0008006" key="4">
    <source>
        <dbReference type="Google" id="ProtNLM"/>
    </source>
</evidence>
<proteinExistence type="predicted"/>
<comment type="caution">
    <text evidence="2">The sequence shown here is derived from an EMBL/GenBank/DDBJ whole genome shotgun (WGS) entry which is preliminary data.</text>
</comment>